<reference evidence="1 2" key="1">
    <citation type="submission" date="2020-07" db="EMBL/GenBank/DDBJ databases">
        <title>Sequencing the genomes of 1000 actinobacteria strains.</title>
        <authorList>
            <person name="Klenk H.-P."/>
        </authorList>
    </citation>
    <scope>NUCLEOTIDE SEQUENCE [LARGE SCALE GENOMIC DNA]</scope>
    <source>
        <strain evidence="1 2">DSM 45772</strain>
    </source>
</reference>
<dbReference type="RefSeq" id="WP_179795082.1">
    <property type="nucleotide sequence ID" value="NZ_BAABHP010000025.1"/>
</dbReference>
<accession>A0A7Y9DYG7</accession>
<comment type="caution">
    <text evidence="1">The sequence shown here is derived from an EMBL/GenBank/DDBJ whole genome shotgun (WGS) entry which is preliminary data.</text>
</comment>
<keyword evidence="2" id="KW-1185">Reference proteome</keyword>
<protein>
    <submittedName>
        <fullName evidence="1">Uncharacterized protein</fullName>
    </submittedName>
</protein>
<evidence type="ECO:0000313" key="1">
    <source>
        <dbReference type="EMBL" id="NYD37532.1"/>
    </source>
</evidence>
<proteinExistence type="predicted"/>
<evidence type="ECO:0000313" key="2">
    <source>
        <dbReference type="Proteomes" id="UP000535890"/>
    </source>
</evidence>
<gene>
    <name evidence="1" type="ORF">BJ983_003634</name>
</gene>
<dbReference type="EMBL" id="JACCBN010000001">
    <property type="protein sequence ID" value="NYD37532.1"/>
    <property type="molecule type" value="Genomic_DNA"/>
</dbReference>
<dbReference type="AlphaFoldDB" id="A0A7Y9DYG7"/>
<dbReference type="Proteomes" id="UP000535890">
    <property type="component" value="Unassembled WGS sequence"/>
</dbReference>
<name>A0A7Y9DYG7_9PSEU</name>
<sequence length="66" mass="6924">MVLAAVDDRHVEDGCEPGSLPSTWLVDVATAELAVEMLQDAVATGHDVDIDHIVVRAAQATGGRLD</sequence>
<organism evidence="1 2">
    <name type="scientific">Actinomycetospora corticicola</name>
    <dbReference type="NCBI Taxonomy" id="663602"/>
    <lineage>
        <taxon>Bacteria</taxon>
        <taxon>Bacillati</taxon>
        <taxon>Actinomycetota</taxon>
        <taxon>Actinomycetes</taxon>
        <taxon>Pseudonocardiales</taxon>
        <taxon>Pseudonocardiaceae</taxon>
        <taxon>Actinomycetospora</taxon>
    </lineage>
</organism>